<comment type="caution">
    <text evidence="3">The sequence shown here is derived from an EMBL/GenBank/DDBJ whole genome shotgun (WGS) entry which is preliminary data.</text>
</comment>
<proteinExistence type="predicted"/>
<dbReference type="AlphaFoldDB" id="A0AAV1Z181"/>
<keyword evidence="2" id="KW-1133">Transmembrane helix</keyword>
<keyword evidence="2" id="KW-0812">Transmembrane</keyword>
<sequence length="149" mass="16913">MAWVSGEARQPEVEEENEVQIQIFEGEFPLHIIPPPEAEAEAAADEGVPGVAIQPEGVIEPQHPVNPPEEIVQMQQADVPPEERPLPNGRPYRFGDENVQNDPNADEERRRRRRNAFVVFGLGTTLMIGMVIFLYRIRILLRRNPHNGH</sequence>
<reference evidence="3 4" key="1">
    <citation type="submission" date="2024-04" db="EMBL/GenBank/DDBJ databases">
        <authorList>
            <person name="Rising A."/>
            <person name="Reimegard J."/>
            <person name="Sonavane S."/>
            <person name="Akerstrom W."/>
            <person name="Nylinder S."/>
            <person name="Hedman E."/>
            <person name="Kallberg Y."/>
        </authorList>
    </citation>
    <scope>NUCLEOTIDE SEQUENCE [LARGE SCALE GENOMIC DNA]</scope>
</reference>
<name>A0AAV1Z181_9ARAC</name>
<gene>
    <name evidence="3" type="ORF">LARSCL_LOCUS2172</name>
</gene>
<evidence type="ECO:0000313" key="4">
    <source>
        <dbReference type="Proteomes" id="UP001497382"/>
    </source>
</evidence>
<evidence type="ECO:0000313" key="3">
    <source>
        <dbReference type="EMBL" id="CAL1264814.1"/>
    </source>
</evidence>
<accession>A0AAV1Z181</accession>
<protein>
    <submittedName>
        <fullName evidence="3">Uncharacterized protein</fullName>
    </submittedName>
</protein>
<evidence type="ECO:0000256" key="2">
    <source>
        <dbReference type="SAM" id="Phobius"/>
    </source>
</evidence>
<keyword evidence="2" id="KW-0472">Membrane</keyword>
<organism evidence="3 4">
    <name type="scientific">Larinioides sclopetarius</name>
    <dbReference type="NCBI Taxonomy" id="280406"/>
    <lineage>
        <taxon>Eukaryota</taxon>
        <taxon>Metazoa</taxon>
        <taxon>Ecdysozoa</taxon>
        <taxon>Arthropoda</taxon>
        <taxon>Chelicerata</taxon>
        <taxon>Arachnida</taxon>
        <taxon>Araneae</taxon>
        <taxon>Araneomorphae</taxon>
        <taxon>Entelegynae</taxon>
        <taxon>Araneoidea</taxon>
        <taxon>Araneidae</taxon>
        <taxon>Larinioides</taxon>
    </lineage>
</organism>
<keyword evidence="4" id="KW-1185">Reference proteome</keyword>
<feature type="region of interest" description="Disordered" evidence="1">
    <location>
        <begin position="74"/>
        <end position="110"/>
    </location>
</feature>
<feature type="transmembrane region" description="Helical" evidence="2">
    <location>
        <begin position="116"/>
        <end position="137"/>
    </location>
</feature>
<dbReference type="EMBL" id="CAXIEN010000014">
    <property type="protein sequence ID" value="CAL1264814.1"/>
    <property type="molecule type" value="Genomic_DNA"/>
</dbReference>
<dbReference type="Proteomes" id="UP001497382">
    <property type="component" value="Unassembled WGS sequence"/>
</dbReference>
<evidence type="ECO:0000256" key="1">
    <source>
        <dbReference type="SAM" id="MobiDB-lite"/>
    </source>
</evidence>